<feature type="compositionally biased region" description="Acidic residues" evidence="1">
    <location>
        <begin position="232"/>
        <end position="244"/>
    </location>
</feature>
<sequence>MRQVQGAFITGYVTILIKGKHPELFFQQCTRNGITVWDIRKIAEDSCEGNIKLSDVKKTRKLIRRTHFKLSFVKKKGYPFFYKRFMNKKPLLIALLLSFILAIFLSNILWKIEITGVPKEIEEKIEKQLDTYGIHRGTWIFSLDSPNTIQQKLVEDVPELLWVGVDQKGTTYYLEGVEKVIVKEAEKNQPRNLIATKKGVIKRMYVAKGLPMVQVNDYVEPGDLLVSGEIGASEDSEEEDEDDKEESRVDYVAAEGEITGQTWYEVKVTIPLEYDYEELTGNKEKKYFIKVGDFQLPIWGFGNPSFENVHYESTENPINLLKWELPLSIVDTVISEKIYQKGKRTKEEAIQAGIEQARSDLLLELGPEAKILSEKVLHESNERGKVKLNLYLTVEENIASVQPISQGD</sequence>
<proteinExistence type="predicted"/>
<dbReference type="PIRSF" id="PIRSF029895">
    <property type="entry name" value="SpoIV"/>
    <property type="match status" value="1"/>
</dbReference>
<dbReference type="NCBIfam" id="TIGR02876">
    <property type="entry name" value="spore_yqfD"/>
    <property type="match status" value="1"/>
</dbReference>
<keyword evidence="2" id="KW-0812">Transmembrane</keyword>
<reference evidence="3 4" key="1">
    <citation type="journal article" date="2016" name="Int. J. Syst. Evol. Microbiol.">
        <title>Oceanobacillus halophilus sp. nov., a novel moderately halophilic bacterium from a hypersaline lake.</title>
        <authorList>
            <person name="Amoozegar M.A."/>
            <person name="Bagheri M."/>
            <person name="Makhdoumi A."/>
            <person name="Nikou M.M."/>
            <person name="Fazeli S.A.S."/>
            <person name="Schumann P."/>
            <person name="Sproer C."/>
            <person name="Sanchez-Porro C."/>
            <person name="Ventosa A."/>
        </authorList>
    </citation>
    <scope>NUCLEOTIDE SEQUENCE [LARGE SCALE GENOMIC DNA]</scope>
    <source>
        <strain evidence="3 4">DSM 23996</strain>
    </source>
</reference>
<evidence type="ECO:0000256" key="1">
    <source>
        <dbReference type="SAM" id="MobiDB-lite"/>
    </source>
</evidence>
<dbReference type="Proteomes" id="UP000269301">
    <property type="component" value="Unassembled WGS sequence"/>
</dbReference>
<name>A0A495AGU8_9BACI</name>
<dbReference type="EMBL" id="RBZP01000001">
    <property type="protein sequence ID" value="RKQ37825.1"/>
    <property type="molecule type" value="Genomic_DNA"/>
</dbReference>
<feature type="region of interest" description="Disordered" evidence="1">
    <location>
        <begin position="229"/>
        <end position="248"/>
    </location>
</feature>
<keyword evidence="2" id="KW-0472">Membrane</keyword>
<evidence type="ECO:0000313" key="4">
    <source>
        <dbReference type="Proteomes" id="UP000269301"/>
    </source>
</evidence>
<keyword evidence="4" id="KW-1185">Reference proteome</keyword>
<keyword evidence="2" id="KW-1133">Transmembrane helix</keyword>
<evidence type="ECO:0000313" key="3">
    <source>
        <dbReference type="EMBL" id="RKQ37825.1"/>
    </source>
</evidence>
<dbReference type="OrthoDB" id="1640349at2"/>
<dbReference type="Pfam" id="PF06898">
    <property type="entry name" value="YqfD"/>
    <property type="match status" value="1"/>
</dbReference>
<dbReference type="RefSeq" id="WP_121202899.1">
    <property type="nucleotide sequence ID" value="NZ_RBZP01000001.1"/>
</dbReference>
<protein>
    <submittedName>
        <fullName evidence="3">Sporulation protein YqfD</fullName>
    </submittedName>
</protein>
<gene>
    <name evidence="3" type="primary">yqfD</name>
    <name evidence="3" type="ORF">D8M06_03235</name>
</gene>
<dbReference type="InterPro" id="IPR010690">
    <property type="entry name" value="YqfD"/>
</dbReference>
<evidence type="ECO:0000256" key="2">
    <source>
        <dbReference type="SAM" id="Phobius"/>
    </source>
</evidence>
<feature type="transmembrane region" description="Helical" evidence="2">
    <location>
        <begin position="91"/>
        <end position="110"/>
    </location>
</feature>
<organism evidence="3 4">
    <name type="scientific">Oceanobacillus halophilus</name>
    <dbReference type="NCBI Taxonomy" id="930130"/>
    <lineage>
        <taxon>Bacteria</taxon>
        <taxon>Bacillati</taxon>
        <taxon>Bacillota</taxon>
        <taxon>Bacilli</taxon>
        <taxon>Bacillales</taxon>
        <taxon>Bacillaceae</taxon>
        <taxon>Oceanobacillus</taxon>
    </lineage>
</organism>
<accession>A0A495AGU8</accession>
<dbReference type="AlphaFoldDB" id="A0A495AGU8"/>
<comment type="caution">
    <text evidence="3">The sequence shown here is derived from an EMBL/GenBank/DDBJ whole genome shotgun (WGS) entry which is preliminary data.</text>
</comment>